<dbReference type="PANTHER" id="PTHR37534:SF46">
    <property type="entry name" value="ZN(II)2CYS6 TRANSCRIPTION FACTOR (EUROFUNG)"/>
    <property type="match status" value="1"/>
</dbReference>
<organism evidence="3 4">
    <name type="scientific">Passalora fulva</name>
    <name type="common">Tomato leaf mold</name>
    <name type="synonym">Cladosporium fulvum</name>
    <dbReference type="NCBI Taxonomy" id="5499"/>
    <lineage>
        <taxon>Eukaryota</taxon>
        <taxon>Fungi</taxon>
        <taxon>Dikarya</taxon>
        <taxon>Ascomycota</taxon>
        <taxon>Pezizomycotina</taxon>
        <taxon>Dothideomycetes</taxon>
        <taxon>Dothideomycetidae</taxon>
        <taxon>Mycosphaerellales</taxon>
        <taxon>Mycosphaerellaceae</taxon>
        <taxon>Fulvia</taxon>
    </lineage>
</organism>
<evidence type="ECO:0000313" key="3">
    <source>
        <dbReference type="EMBL" id="UJO22116.1"/>
    </source>
</evidence>
<dbReference type="AlphaFoldDB" id="A0A9Q8PGK6"/>
<reference evidence="3" key="2">
    <citation type="journal article" date="2022" name="Microb. Genom.">
        <title>A chromosome-scale genome assembly of the tomato pathogen Cladosporium fulvum reveals a compartmentalized genome architecture and the presence of a dispensable chromosome.</title>
        <authorList>
            <person name="Zaccaron A.Z."/>
            <person name="Chen L.H."/>
            <person name="Samaras A."/>
            <person name="Stergiopoulos I."/>
        </authorList>
    </citation>
    <scope>NUCLEOTIDE SEQUENCE</scope>
    <source>
        <strain evidence="3">Race5_Kim</strain>
    </source>
</reference>
<dbReference type="Proteomes" id="UP000756132">
    <property type="component" value="Chromosome 9"/>
</dbReference>
<reference evidence="3" key="1">
    <citation type="submission" date="2021-12" db="EMBL/GenBank/DDBJ databases">
        <authorList>
            <person name="Zaccaron A."/>
            <person name="Stergiopoulos I."/>
        </authorList>
    </citation>
    <scope>NUCLEOTIDE SEQUENCE</scope>
    <source>
        <strain evidence="3">Race5_Kim</strain>
    </source>
</reference>
<protein>
    <recommendedName>
        <fullName evidence="5">Zn(2)-C6 fungal-type domain-containing protein</fullName>
    </recommendedName>
</protein>
<keyword evidence="4" id="KW-1185">Reference proteome</keyword>
<dbReference type="KEGG" id="ffu:CLAFUR5_08911"/>
<name>A0A9Q8PGK6_PASFU</name>
<dbReference type="EMBL" id="CP090171">
    <property type="protein sequence ID" value="UJO22116.1"/>
    <property type="molecule type" value="Genomic_DNA"/>
</dbReference>
<evidence type="ECO:0008006" key="5">
    <source>
        <dbReference type="Google" id="ProtNLM"/>
    </source>
</evidence>
<sequence length="544" mass="60263">MFASFESTANGLKTAVPERRLIRSSEGCLPCKQPDYSTAHTRETVANTTGEGRQKRKKCDNVRPACGLCRNSTRRDVCTWPAEDVRRKRIRVSKSPSANGSTGRGDDASTSCSDTTEIECLSDRSLLSHLAAVSQELRSVGDLPPFDLPDSVKQVSPELSFPGILHITLAFQHRVLARKHDYSSSLMMLGLPTLRSNPALIHAWLASSIAAIYPDAEHRQRQALLHHGRALKALRIAMVSPGRVYNEEWIRGTILMLHIFEAIGSVHNHVKLSTAHLNAGHIVFGQSLKQGLPNNIHDMLLLEAYTFRVTCNCLFQQDNLPFDYMETLTSALMRTVESLGLEVKDPACLPWVGQIGIDLVIKIYKLSWLARRLPLTGQDAIEAAAIARSLPTHRPFAACLHGVVTDDDHDSRYWFNARTKQSFWHACSFLAELILSPDNTIASVTTANEHYDKGIRILDKASGEDRVTACLLWPLAVLGMAVDSPERLDRCQKIGIRLAVSGGRQASARMSVSLAKLYELRMERKGKLGLEEVLRTLSCGGVFL</sequence>
<dbReference type="PANTHER" id="PTHR37534">
    <property type="entry name" value="TRANSCRIPTIONAL ACTIVATOR PROTEIN UGA3"/>
    <property type="match status" value="1"/>
</dbReference>
<proteinExistence type="predicted"/>
<accession>A0A9Q8PGK6</accession>
<dbReference type="OMA" id="NEEWIRG"/>
<gene>
    <name evidence="3" type="ORF">CLAFUR5_08911</name>
</gene>
<dbReference type="RefSeq" id="XP_047766482.1">
    <property type="nucleotide sequence ID" value="XM_047908059.1"/>
</dbReference>
<keyword evidence="1" id="KW-0539">Nucleus</keyword>
<evidence type="ECO:0000313" key="4">
    <source>
        <dbReference type="Proteomes" id="UP000756132"/>
    </source>
</evidence>
<dbReference type="GeneID" id="71988789"/>
<feature type="region of interest" description="Disordered" evidence="2">
    <location>
        <begin position="89"/>
        <end position="113"/>
    </location>
</feature>
<evidence type="ECO:0000256" key="2">
    <source>
        <dbReference type="SAM" id="MobiDB-lite"/>
    </source>
</evidence>
<dbReference type="OrthoDB" id="1919336at2759"/>
<evidence type="ECO:0000256" key="1">
    <source>
        <dbReference type="ARBA" id="ARBA00023242"/>
    </source>
</evidence>